<organism evidence="3">
    <name type="scientific">Glycine soja</name>
    <name type="common">Wild soybean</name>
    <dbReference type="NCBI Taxonomy" id="3848"/>
    <lineage>
        <taxon>Eukaryota</taxon>
        <taxon>Viridiplantae</taxon>
        <taxon>Streptophyta</taxon>
        <taxon>Embryophyta</taxon>
        <taxon>Tracheophyta</taxon>
        <taxon>Spermatophyta</taxon>
        <taxon>Magnoliopsida</taxon>
        <taxon>eudicotyledons</taxon>
        <taxon>Gunneridae</taxon>
        <taxon>Pentapetalae</taxon>
        <taxon>rosids</taxon>
        <taxon>fabids</taxon>
        <taxon>Fabales</taxon>
        <taxon>Fabaceae</taxon>
        <taxon>Papilionoideae</taxon>
        <taxon>50 kb inversion clade</taxon>
        <taxon>NPAAA clade</taxon>
        <taxon>indigoferoid/millettioid clade</taxon>
        <taxon>Phaseoleae</taxon>
        <taxon>Glycine</taxon>
        <taxon>Glycine subgen. Soja</taxon>
    </lineage>
</organism>
<dbReference type="Proteomes" id="UP000053555">
    <property type="component" value="Unassembled WGS sequence"/>
</dbReference>
<feature type="non-terminal residue" evidence="3">
    <location>
        <position position="1"/>
    </location>
</feature>
<feature type="transmembrane region" description="Helical" evidence="2">
    <location>
        <begin position="157"/>
        <end position="182"/>
    </location>
</feature>
<keyword evidence="2" id="KW-0812">Transmembrane</keyword>
<protein>
    <submittedName>
        <fullName evidence="3">Uncharacterized protein</fullName>
    </submittedName>
</protein>
<reference evidence="3" key="1">
    <citation type="submission" date="2014-07" db="EMBL/GenBank/DDBJ databases">
        <title>Identification of a novel salt tolerance gene in wild soybean by whole-genome sequencing.</title>
        <authorList>
            <person name="Lam H.-M."/>
            <person name="Qi X."/>
            <person name="Li M.-W."/>
            <person name="Liu X."/>
            <person name="Xie M."/>
            <person name="Ni M."/>
            <person name="Xu X."/>
        </authorList>
    </citation>
    <scope>NUCLEOTIDE SEQUENCE [LARGE SCALE GENOMIC DNA]</scope>
    <source>
        <tissue evidence="3">Root</tissue>
    </source>
</reference>
<keyword evidence="2" id="KW-0472">Membrane</keyword>
<gene>
    <name evidence="3" type="ORF">glysoja_047882</name>
</gene>
<evidence type="ECO:0000256" key="2">
    <source>
        <dbReference type="SAM" id="Phobius"/>
    </source>
</evidence>
<dbReference type="EMBL" id="KN659835">
    <property type="protein sequence ID" value="KHN18268.1"/>
    <property type="molecule type" value="Genomic_DNA"/>
</dbReference>
<dbReference type="PANTHER" id="PTHR22925:SF3">
    <property type="entry name" value="GLYCOSYL HYDROLASE FAMILY PROTEIN 43"/>
    <property type="match status" value="1"/>
</dbReference>
<keyword evidence="2" id="KW-1133">Transmembrane helix</keyword>
<proteinExistence type="predicted"/>
<dbReference type="AlphaFoldDB" id="A0A0B2QE63"/>
<feature type="compositionally biased region" description="Basic residues" evidence="1">
    <location>
        <begin position="51"/>
        <end position="61"/>
    </location>
</feature>
<evidence type="ECO:0000256" key="1">
    <source>
        <dbReference type="SAM" id="MobiDB-lite"/>
    </source>
</evidence>
<dbReference type="PANTHER" id="PTHR22925">
    <property type="entry name" value="GLYCOSYL HYDROLASE 43 FAMILY MEMBER"/>
    <property type="match status" value="1"/>
</dbReference>
<sequence>IRGSLFLLHLYTLIHHRDRNGGESLLHISNHPQFHELQEVEEEDVQIPPAKGKRSPRAAKRRPKWTTTLIDEFLDENSQLRHVFFLGKKIAIDLMQTVVNGSYYYYPGRIWLDTDGNPIQAHGGGIIYDKRSRTYYWYGEYKDGPTYQIHKKGAARVIHFIQVNCYFVCKLIVVIIAVGFYVSCFSLL</sequence>
<dbReference type="Gene3D" id="2.115.10.20">
    <property type="entry name" value="Glycosyl hydrolase domain, family 43"/>
    <property type="match status" value="1"/>
</dbReference>
<feature type="region of interest" description="Disordered" evidence="1">
    <location>
        <begin position="40"/>
        <end position="61"/>
    </location>
</feature>
<evidence type="ECO:0000313" key="3">
    <source>
        <dbReference type="EMBL" id="KHN18268.1"/>
    </source>
</evidence>
<name>A0A0B2QE63_GLYSO</name>
<accession>A0A0B2QE63</accession>
<dbReference type="InterPro" id="IPR023296">
    <property type="entry name" value="Glyco_hydro_beta-prop_sf"/>
</dbReference>